<dbReference type="Proteomes" id="UP000008142">
    <property type="component" value="Unassembled WGS sequence"/>
</dbReference>
<reference evidence="3" key="1">
    <citation type="submission" date="2008-07" db="EMBL/GenBank/DDBJ databases">
        <title>Annotation of Ajellomyces capsulatus strain H88.</title>
        <authorList>
            <person name="Champion M."/>
            <person name="Cuomo C."/>
            <person name="Ma L.-J."/>
            <person name="Henn M.R."/>
            <person name="Sil A."/>
            <person name="Goldman B."/>
            <person name="Young S.K."/>
            <person name="Kodira C.D."/>
            <person name="Zeng Q."/>
            <person name="Koehrsen M."/>
            <person name="Alvarado L."/>
            <person name="Berlin A."/>
            <person name="Borenstein D."/>
            <person name="Chen Z."/>
            <person name="Engels R."/>
            <person name="Freedman E."/>
            <person name="Gellesch M."/>
            <person name="Goldberg J."/>
            <person name="Griggs A."/>
            <person name="Gujja S."/>
            <person name="Heiman D."/>
            <person name="Hepburn T."/>
            <person name="Howarth C."/>
            <person name="Jen D."/>
            <person name="Larson L."/>
            <person name="Lewis B."/>
            <person name="Mehta T."/>
            <person name="Park D."/>
            <person name="Pearson M."/>
            <person name="Roberts A."/>
            <person name="Saif S."/>
            <person name="Shea T."/>
            <person name="Shenoy N."/>
            <person name="Sisk P."/>
            <person name="Stolte C."/>
            <person name="Sykes S."/>
            <person name="Walk T."/>
            <person name="White J."/>
            <person name="Yandava C."/>
            <person name="Klein B."/>
            <person name="McEwen J.G."/>
            <person name="Puccia R."/>
            <person name="Goldman G.H."/>
            <person name="Felipe M.S."/>
            <person name="Nino-Vega G."/>
            <person name="San-Blas G."/>
            <person name="Taylor J."/>
            <person name="Mendoza L."/>
            <person name="Galagan J."/>
            <person name="Nusbaum C."/>
            <person name="Birren B."/>
        </authorList>
    </citation>
    <scope>NUCLEOTIDE SEQUENCE [LARGE SCALE GENOMIC DNA]</scope>
    <source>
        <strain evidence="3">H88</strain>
    </source>
</reference>
<evidence type="ECO:0000256" key="1">
    <source>
        <dbReference type="SAM" id="Phobius"/>
    </source>
</evidence>
<evidence type="ECO:0000313" key="3">
    <source>
        <dbReference type="Proteomes" id="UP000008142"/>
    </source>
</evidence>
<feature type="transmembrane region" description="Helical" evidence="1">
    <location>
        <begin position="96"/>
        <end position="117"/>
    </location>
</feature>
<dbReference type="AlphaFoldDB" id="F0UN37"/>
<organism evidence="3">
    <name type="scientific">Ajellomyces capsulatus (strain H88)</name>
    <name type="common">Darling's disease fungus</name>
    <name type="synonym">Histoplasma capsulatum</name>
    <dbReference type="NCBI Taxonomy" id="544711"/>
    <lineage>
        <taxon>Eukaryota</taxon>
        <taxon>Fungi</taxon>
        <taxon>Dikarya</taxon>
        <taxon>Ascomycota</taxon>
        <taxon>Pezizomycotina</taxon>
        <taxon>Eurotiomycetes</taxon>
        <taxon>Eurotiomycetidae</taxon>
        <taxon>Onygenales</taxon>
        <taxon>Ajellomycetaceae</taxon>
        <taxon>Histoplasma</taxon>
    </lineage>
</organism>
<sequence>MPYEILDRGVLGRITAQRGSQFSEGETLLPINMREIPKEWTITFKLRAKGRGALELPVDTGHLVWRPLTTQAGFSLYWPRHQKTGNGERVTEPWRAMLFFLSLPVVYISGILFFTTFHGGLYYAPRKIASLIEELLNQAKLLFNDFCVRCHSKTHYSVTGEEFGIFVNMKCSKVDKYEPDHFHYVWLRLGIVPPKQAQIAQAGL</sequence>
<keyword evidence="1" id="KW-0812">Transmembrane</keyword>
<dbReference type="HOGENOM" id="CLU_1342914_0_0_1"/>
<name>F0UN37_AJEC8</name>
<keyword evidence="1" id="KW-0472">Membrane</keyword>
<proteinExistence type="predicted"/>
<protein>
    <submittedName>
        <fullName evidence="2">Predicted protein</fullName>
    </submittedName>
</protein>
<accession>F0UN37</accession>
<dbReference type="EMBL" id="DS990640">
    <property type="protein sequence ID" value="EGC47504.1"/>
    <property type="molecule type" value="Genomic_DNA"/>
</dbReference>
<evidence type="ECO:0000313" key="2">
    <source>
        <dbReference type="EMBL" id="EGC47504.1"/>
    </source>
</evidence>
<dbReference type="OrthoDB" id="10629306at2759"/>
<keyword evidence="1" id="KW-1133">Transmembrane helix</keyword>
<gene>
    <name evidence="2" type="ORF">HCEG_06719</name>
</gene>